<protein>
    <recommendedName>
        <fullName evidence="2">PB1-like domain-containing protein</fullName>
    </recommendedName>
</protein>
<dbReference type="EMBL" id="CAUOFW020000728">
    <property type="protein sequence ID" value="CAK9136028.1"/>
    <property type="molecule type" value="Genomic_DNA"/>
</dbReference>
<feature type="compositionally biased region" description="Polar residues" evidence="1">
    <location>
        <begin position="105"/>
        <end position="122"/>
    </location>
</feature>
<dbReference type="AlphaFoldDB" id="A0ABC8QTU8"/>
<sequence length="230" mass="25658">MSWLLREAIDDSRPCCDALCYDHICGYFTIRLHHGGRLGSKGNKPYIGGKINHIDMCDDGHLSLIELENLLKAMEVGYSKLSRFHHITTDGWKIQVDSNVGGLVDTNQDSKSSNESGSYSDGESSKYEYFYDSEYDMHNDELYDTFVDHDVGFVDVNKGKRMEEDKGVAKGKIMEKGKGVAKGEGVGFYGDSGTILHDNNDFYGEEYVTDELISLSKSSSEGEEGRNSKV</sequence>
<name>A0ABC8QTU8_9AQUA</name>
<organism evidence="3 4">
    <name type="scientific">Ilex paraguariensis</name>
    <name type="common">yerba mate</name>
    <dbReference type="NCBI Taxonomy" id="185542"/>
    <lineage>
        <taxon>Eukaryota</taxon>
        <taxon>Viridiplantae</taxon>
        <taxon>Streptophyta</taxon>
        <taxon>Embryophyta</taxon>
        <taxon>Tracheophyta</taxon>
        <taxon>Spermatophyta</taxon>
        <taxon>Magnoliopsida</taxon>
        <taxon>eudicotyledons</taxon>
        <taxon>Gunneridae</taxon>
        <taxon>Pentapetalae</taxon>
        <taxon>asterids</taxon>
        <taxon>campanulids</taxon>
        <taxon>Aquifoliales</taxon>
        <taxon>Aquifoliaceae</taxon>
        <taxon>Ilex</taxon>
    </lineage>
</organism>
<evidence type="ECO:0000256" key="1">
    <source>
        <dbReference type="SAM" id="MobiDB-lite"/>
    </source>
</evidence>
<evidence type="ECO:0000313" key="3">
    <source>
        <dbReference type="EMBL" id="CAK9136028.1"/>
    </source>
</evidence>
<accession>A0ABC8QTU8</accession>
<dbReference type="Pfam" id="PF26130">
    <property type="entry name" value="PB1-like"/>
    <property type="match status" value="1"/>
</dbReference>
<reference evidence="3 4" key="1">
    <citation type="submission" date="2024-02" db="EMBL/GenBank/DDBJ databases">
        <authorList>
            <person name="Vignale AGUSTIN F."/>
            <person name="Sosa J E."/>
            <person name="Modenutti C."/>
        </authorList>
    </citation>
    <scope>NUCLEOTIDE SEQUENCE [LARGE SCALE GENOMIC DNA]</scope>
</reference>
<comment type="caution">
    <text evidence="3">The sequence shown here is derived from an EMBL/GenBank/DDBJ whole genome shotgun (WGS) entry which is preliminary data.</text>
</comment>
<feature type="domain" description="PB1-like" evidence="2">
    <location>
        <begin position="28"/>
        <end position="90"/>
    </location>
</feature>
<proteinExistence type="predicted"/>
<feature type="region of interest" description="Disordered" evidence="1">
    <location>
        <begin position="104"/>
        <end position="123"/>
    </location>
</feature>
<evidence type="ECO:0000259" key="2">
    <source>
        <dbReference type="Pfam" id="PF26130"/>
    </source>
</evidence>
<keyword evidence="4" id="KW-1185">Reference proteome</keyword>
<gene>
    <name evidence="3" type="ORF">ILEXP_LOCUS2989</name>
</gene>
<evidence type="ECO:0000313" key="4">
    <source>
        <dbReference type="Proteomes" id="UP001642360"/>
    </source>
</evidence>
<dbReference type="Proteomes" id="UP001642360">
    <property type="component" value="Unassembled WGS sequence"/>
</dbReference>
<dbReference type="InterPro" id="IPR058594">
    <property type="entry name" value="PB1-like_dom_pln"/>
</dbReference>